<evidence type="ECO:0000256" key="1">
    <source>
        <dbReference type="ARBA" id="ARBA00022737"/>
    </source>
</evidence>
<protein>
    <recommendedName>
        <fullName evidence="3">Disease resistance protein winged helix domain-containing protein</fullName>
    </recommendedName>
</protein>
<dbReference type="EMBL" id="JADFTS010000006">
    <property type="protein sequence ID" value="KAF9599910.1"/>
    <property type="molecule type" value="Genomic_DNA"/>
</dbReference>
<dbReference type="Pfam" id="PF23559">
    <property type="entry name" value="WHD_DRP"/>
    <property type="match status" value="1"/>
</dbReference>
<keyword evidence="1" id="KW-0677">Repeat</keyword>
<evidence type="ECO:0000313" key="5">
    <source>
        <dbReference type="Proteomes" id="UP000631114"/>
    </source>
</evidence>
<reference evidence="4 5" key="1">
    <citation type="submission" date="2020-10" db="EMBL/GenBank/DDBJ databases">
        <title>The Coptis chinensis genome and diversification of protoberbering-type alkaloids.</title>
        <authorList>
            <person name="Wang B."/>
            <person name="Shu S."/>
            <person name="Song C."/>
            <person name="Liu Y."/>
        </authorList>
    </citation>
    <scope>NUCLEOTIDE SEQUENCE [LARGE SCALE GENOMIC DNA]</scope>
    <source>
        <strain evidence="4">HL-2020</strain>
        <tissue evidence="4">Leaf</tissue>
    </source>
</reference>
<sequence length="304" mass="34625">MRWSTTWTSGNGKLMSEVCATEFMWRSVFDNLDWDHNPHLGRLGRVLLRSYKYLPSQFKLCFLYCDLFPGGDRIKISNLIPLWIAEGIQDSGCSKTLEEVAHFNLMQLVDRSIIQVDDNKGVHAGLRGVKMHNLMHEVAMHIFKRESFGAVIGSHDTVSLQGQPRLAIYGCDAGRIPWINISEQERKTRSLLTFNLNTFSTSNLNVATFFSKALKALDLSGTKIEKLPSETLDIHGTEIKSLPETLEVLEAFPRTRHLLLKSAIFADKRNHDTSSLHRETKVEWNTETGEVAYLDKLLRQPPRN</sequence>
<evidence type="ECO:0000256" key="2">
    <source>
        <dbReference type="ARBA" id="ARBA00022821"/>
    </source>
</evidence>
<dbReference type="Gene3D" id="3.80.10.10">
    <property type="entry name" value="Ribonuclease Inhibitor"/>
    <property type="match status" value="1"/>
</dbReference>
<proteinExistence type="predicted"/>
<organism evidence="4 5">
    <name type="scientific">Coptis chinensis</name>
    <dbReference type="NCBI Taxonomy" id="261450"/>
    <lineage>
        <taxon>Eukaryota</taxon>
        <taxon>Viridiplantae</taxon>
        <taxon>Streptophyta</taxon>
        <taxon>Embryophyta</taxon>
        <taxon>Tracheophyta</taxon>
        <taxon>Spermatophyta</taxon>
        <taxon>Magnoliopsida</taxon>
        <taxon>Ranunculales</taxon>
        <taxon>Ranunculaceae</taxon>
        <taxon>Coptidoideae</taxon>
        <taxon>Coptis</taxon>
    </lineage>
</organism>
<dbReference type="AlphaFoldDB" id="A0A835HIH5"/>
<dbReference type="Proteomes" id="UP000631114">
    <property type="component" value="Unassembled WGS sequence"/>
</dbReference>
<dbReference type="InterPro" id="IPR058922">
    <property type="entry name" value="WHD_DRP"/>
</dbReference>
<keyword evidence="5" id="KW-1185">Reference proteome</keyword>
<dbReference type="InterPro" id="IPR032675">
    <property type="entry name" value="LRR_dom_sf"/>
</dbReference>
<comment type="caution">
    <text evidence="4">The sequence shown here is derived from an EMBL/GenBank/DDBJ whole genome shotgun (WGS) entry which is preliminary data.</text>
</comment>
<dbReference type="OrthoDB" id="1935686at2759"/>
<dbReference type="GO" id="GO:0098542">
    <property type="term" value="P:defense response to other organism"/>
    <property type="evidence" value="ECO:0007669"/>
    <property type="project" value="TreeGrafter"/>
</dbReference>
<dbReference type="Gene3D" id="1.10.10.10">
    <property type="entry name" value="Winged helix-like DNA-binding domain superfamily/Winged helix DNA-binding domain"/>
    <property type="match status" value="1"/>
</dbReference>
<keyword evidence="2" id="KW-0611">Plant defense</keyword>
<evidence type="ECO:0000313" key="4">
    <source>
        <dbReference type="EMBL" id="KAF9599910.1"/>
    </source>
</evidence>
<name>A0A835HIH5_9MAGN</name>
<dbReference type="PANTHER" id="PTHR23155:SF1205">
    <property type="entry name" value="DISEASE RESISTANCE PROTEIN RPM1"/>
    <property type="match status" value="1"/>
</dbReference>
<dbReference type="InterPro" id="IPR036388">
    <property type="entry name" value="WH-like_DNA-bd_sf"/>
</dbReference>
<gene>
    <name evidence="4" type="ORF">IFM89_001856</name>
</gene>
<dbReference type="SUPFAM" id="SSF52058">
    <property type="entry name" value="L domain-like"/>
    <property type="match status" value="1"/>
</dbReference>
<dbReference type="FunFam" id="1.10.10.10:FF:000322">
    <property type="entry name" value="Probable disease resistance protein At1g63360"/>
    <property type="match status" value="1"/>
</dbReference>
<evidence type="ECO:0000259" key="3">
    <source>
        <dbReference type="Pfam" id="PF23559"/>
    </source>
</evidence>
<dbReference type="InterPro" id="IPR044974">
    <property type="entry name" value="Disease_R_plants"/>
</dbReference>
<dbReference type="PANTHER" id="PTHR23155">
    <property type="entry name" value="DISEASE RESISTANCE PROTEIN RP"/>
    <property type="match status" value="1"/>
</dbReference>
<accession>A0A835HIH5</accession>
<feature type="domain" description="Disease resistance protein winged helix" evidence="3">
    <location>
        <begin position="67"/>
        <end position="139"/>
    </location>
</feature>